<gene>
    <name evidence="1" type="ORF">H3H32_07665</name>
</gene>
<reference evidence="1 2" key="1">
    <citation type="submission" date="2020-07" db="EMBL/GenBank/DDBJ databases">
        <title>Spirosoma foliorum sp. nov., isolated from the leaves on the Nejang mountain Korea, Republic of.</title>
        <authorList>
            <person name="Ho H."/>
            <person name="Lee Y.-J."/>
            <person name="Nurcahyanto D.-A."/>
            <person name="Kim S.-G."/>
        </authorList>
    </citation>
    <scope>NUCLEOTIDE SEQUENCE [LARGE SCALE GENOMIC DNA]</scope>
    <source>
        <strain evidence="1 2">PL0136</strain>
    </source>
</reference>
<dbReference type="Pfam" id="PF04250">
    <property type="entry name" value="DUF429"/>
    <property type="match status" value="1"/>
</dbReference>
<dbReference type="Proteomes" id="UP000515369">
    <property type="component" value="Chromosome"/>
</dbReference>
<dbReference type="InterPro" id="IPR007362">
    <property type="entry name" value="DUF429"/>
</dbReference>
<sequence>MYVGIDGCRAGWLVASIDQETRLHHGIIQNLDELPAIPPKLCLIDIPLHFADTTYRSCEVAAQALLGVKKRASIFFTPHWGAVYATTYAEANRLNRLHIGKGVSKQTWNICGKIKEANRFMRDHPTYPLREAHPELSFYYLNQRQPLLSRKSTLEGATDRLEIIARYADRYPQVIANTLKMTKRKDVKPDDVIDATILAIRASESTLQCVPANRPFGTQDVILY</sequence>
<proteinExistence type="predicted"/>
<dbReference type="AlphaFoldDB" id="A0A7G5H0Z6"/>
<dbReference type="KEGG" id="sfol:H3H32_07665"/>
<evidence type="ECO:0000313" key="2">
    <source>
        <dbReference type="Proteomes" id="UP000515369"/>
    </source>
</evidence>
<evidence type="ECO:0000313" key="1">
    <source>
        <dbReference type="EMBL" id="QMW04788.1"/>
    </source>
</evidence>
<accession>A0A7G5H0Z6</accession>
<organism evidence="1 2">
    <name type="scientific">Spirosoma foliorum</name>
    <dbReference type="NCBI Taxonomy" id="2710596"/>
    <lineage>
        <taxon>Bacteria</taxon>
        <taxon>Pseudomonadati</taxon>
        <taxon>Bacteroidota</taxon>
        <taxon>Cytophagia</taxon>
        <taxon>Cytophagales</taxon>
        <taxon>Cytophagaceae</taxon>
        <taxon>Spirosoma</taxon>
    </lineage>
</organism>
<protein>
    <submittedName>
        <fullName evidence="1">DUF429 domain-containing protein</fullName>
    </submittedName>
</protein>
<keyword evidence="2" id="KW-1185">Reference proteome</keyword>
<dbReference type="EMBL" id="CP059732">
    <property type="protein sequence ID" value="QMW04788.1"/>
    <property type="molecule type" value="Genomic_DNA"/>
</dbReference>
<name>A0A7G5H0Z6_9BACT</name>
<dbReference type="RefSeq" id="WP_182462140.1">
    <property type="nucleotide sequence ID" value="NZ_CP059732.1"/>
</dbReference>